<protein>
    <submittedName>
        <fullName evidence="1">Uncharacterized protein</fullName>
    </submittedName>
</protein>
<name>A0A9Q0FYA8_9ROSI</name>
<reference evidence="1" key="1">
    <citation type="submission" date="2022-02" db="EMBL/GenBank/DDBJ databases">
        <authorList>
            <person name="Henning P.M."/>
            <person name="McCubbin A.G."/>
            <person name="Shore J.S."/>
        </authorList>
    </citation>
    <scope>NUCLEOTIDE SEQUENCE</scope>
    <source>
        <strain evidence="1">F60SS</strain>
        <tissue evidence="1">Leaves</tissue>
    </source>
</reference>
<organism evidence="1 2">
    <name type="scientific">Turnera subulata</name>
    <dbReference type="NCBI Taxonomy" id="218843"/>
    <lineage>
        <taxon>Eukaryota</taxon>
        <taxon>Viridiplantae</taxon>
        <taxon>Streptophyta</taxon>
        <taxon>Embryophyta</taxon>
        <taxon>Tracheophyta</taxon>
        <taxon>Spermatophyta</taxon>
        <taxon>Magnoliopsida</taxon>
        <taxon>eudicotyledons</taxon>
        <taxon>Gunneridae</taxon>
        <taxon>Pentapetalae</taxon>
        <taxon>rosids</taxon>
        <taxon>fabids</taxon>
        <taxon>Malpighiales</taxon>
        <taxon>Passifloraceae</taxon>
        <taxon>Turnera</taxon>
    </lineage>
</organism>
<evidence type="ECO:0000313" key="2">
    <source>
        <dbReference type="Proteomes" id="UP001141552"/>
    </source>
</evidence>
<proteinExistence type="predicted"/>
<dbReference type="AlphaFoldDB" id="A0A9Q0FYA8"/>
<reference evidence="1" key="2">
    <citation type="journal article" date="2023" name="Plants (Basel)">
        <title>Annotation of the Turnera subulata (Passifloraceae) Draft Genome Reveals the S-Locus Evolved after the Divergence of Turneroideae from Passifloroideae in a Stepwise Manner.</title>
        <authorList>
            <person name="Henning P.M."/>
            <person name="Roalson E.H."/>
            <person name="Mir W."/>
            <person name="McCubbin A.G."/>
            <person name="Shore J.S."/>
        </authorList>
    </citation>
    <scope>NUCLEOTIDE SEQUENCE</scope>
    <source>
        <strain evidence="1">F60SS</strain>
    </source>
</reference>
<accession>A0A9Q0FYA8</accession>
<dbReference type="EMBL" id="JAKUCV010003424">
    <property type="protein sequence ID" value="KAJ4838959.1"/>
    <property type="molecule type" value="Genomic_DNA"/>
</dbReference>
<dbReference type="Proteomes" id="UP001141552">
    <property type="component" value="Unassembled WGS sequence"/>
</dbReference>
<keyword evidence="2" id="KW-1185">Reference proteome</keyword>
<gene>
    <name evidence="1" type="ORF">Tsubulata_035034</name>
</gene>
<comment type="caution">
    <text evidence="1">The sequence shown here is derived from an EMBL/GenBank/DDBJ whole genome shotgun (WGS) entry which is preliminary data.</text>
</comment>
<sequence>MRADEFFKLLYGIRNAEFLKLNTGFFQALVDADLLKHRNCSFGKLKSLKLLVDSSPPSGLSIPPEIMTCLLAGTPHPQNVDIKLQQSLSSTSLDLDNPCGLVDW</sequence>
<evidence type="ECO:0000313" key="1">
    <source>
        <dbReference type="EMBL" id="KAJ4838959.1"/>
    </source>
</evidence>